<protein>
    <submittedName>
        <fullName evidence="2">Alpha/beta hydrolase</fullName>
    </submittedName>
</protein>
<dbReference type="InterPro" id="IPR000073">
    <property type="entry name" value="AB_hydrolase_1"/>
</dbReference>
<dbReference type="SUPFAM" id="SSF53474">
    <property type="entry name" value="alpha/beta-Hydrolases"/>
    <property type="match status" value="1"/>
</dbReference>
<dbReference type="InterPro" id="IPR029058">
    <property type="entry name" value="AB_hydrolase_fold"/>
</dbReference>
<gene>
    <name evidence="2" type="ORF">L3556_05395</name>
</gene>
<dbReference type="PRINTS" id="PR00111">
    <property type="entry name" value="ABHYDROLASE"/>
</dbReference>
<evidence type="ECO:0000259" key="1">
    <source>
        <dbReference type="Pfam" id="PF00561"/>
    </source>
</evidence>
<dbReference type="PANTHER" id="PTHR46438:SF2">
    <property type="entry name" value="ALPHA_BETA-HYDROLASES SUPERFAMILY PROTEIN"/>
    <property type="match status" value="1"/>
</dbReference>
<evidence type="ECO:0000313" key="2">
    <source>
        <dbReference type="EMBL" id="MDG2990369.1"/>
    </source>
</evidence>
<comment type="caution">
    <text evidence="2">The sequence shown here is derived from an EMBL/GenBank/DDBJ whole genome shotgun (WGS) entry which is preliminary data.</text>
</comment>
<dbReference type="Proteomes" id="UP001154265">
    <property type="component" value="Unassembled WGS sequence"/>
</dbReference>
<accession>A0ABT6EX40</accession>
<feature type="domain" description="AB hydrolase-1" evidence="1">
    <location>
        <begin position="36"/>
        <end position="271"/>
    </location>
</feature>
<dbReference type="GO" id="GO:0016787">
    <property type="term" value="F:hydrolase activity"/>
    <property type="evidence" value="ECO:0007669"/>
    <property type="project" value="UniProtKB-KW"/>
</dbReference>
<keyword evidence="2" id="KW-0378">Hydrolase</keyword>
<organism evidence="2 3">
    <name type="scientific">Candidatus Synechococcus calcipolaris G9</name>
    <dbReference type="NCBI Taxonomy" id="1497997"/>
    <lineage>
        <taxon>Bacteria</taxon>
        <taxon>Bacillati</taxon>
        <taxon>Cyanobacteriota</taxon>
        <taxon>Cyanophyceae</taxon>
        <taxon>Synechococcales</taxon>
        <taxon>Synechococcaceae</taxon>
        <taxon>Synechococcus</taxon>
    </lineage>
</organism>
<dbReference type="RefSeq" id="WP_277866280.1">
    <property type="nucleotide sequence ID" value="NZ_JAKKUT010000002.1"/>
</dbReference>
<reference evidence="2" key="2">
    <citation type="submission" date="2022-01" db="EMBL/GenBank/DDBJ databases">
        <authorList>
            <person name="Zivanovic Y."/>
            <person name="Moreira D."/>
            <person name="Lopez-Garcia P."/>
        </authorList>
    </citation>
    <scope>NUCLEOTIDE SEQUENCE</scope>
    <source>
        <strain evidence="2">G9</strain>
    </source>
</reference>
<name>A0ABT6EX40_9SYNE</name>
<evidence type="ECO:0000313" key="3">
    <source>
        <dbReference type="Proteomes" id="UP001154265"/>
    </source>
</evidence>
<dbReference type="EMBL" id="JAKKUT010000002">
    <property type="protein sequence ID" value="MDG2990369.1"/>
    <property type="molecule type" value="Genomic_DNA"/>
</dbReference>
<keyword evidence="3" id="KW-1185">Reference proteome</keyword>
<dbReference type="PANTHER" id="PTHR46438">
    <property type="entry name" value="ALPHA/BETA-HYDROLASES SUPERFAMILY PROTEIN"/>
    <property type="match status" value="1"/>
</dbReference>
<reference evidence="2" key="1">
    <citation type="journal article" date="2022" name="Genome Biol. Evol.">
        <title>A New Gene Family Diagnostic for Intracellular Biomineralization of Amorphous Ca Carbonates by Cyanobacteria.</title>
        <authorList>
            <person name="Benzerara K."/>
            <person name="Duprat E."/>
            <person name="Bitard-Feildel T."/>
            <person name="Caumes G."/>
            <person name="Cassier-Chauvat C."/>
            <person name="Chauvat F."/>
            <person name="Dezi M."/>
            <person name="Diop S.I."/>
            <person name="Gaschignard G."/>
            <person name="Gorgen S."/>
            <person name="Gugger M."/>
            <person name="Lopez-Garcia P."/>
            <person name="Millet M."/>
            <person name="Skouri-Panet F."/>
            <person name="Moreira D."/>
            <person name="Callebaut I."/>
        </authorList>
    </citation>
    <scope>NUCLEOTIDE SEQUENCE</scope>
    <source>
        <strain evidence="2">G9</strain>
    </source>
</reference>
<proteinExistence type="predicted"/>
<sequence>MSTILDHIQRHSVTTHLGRVNYYHSPKPESAASPSPLIFIHGFGGGSSSYEWAQVYPAFTATHGVYAPDLIGWGDSQHPDHGYRIKDYLDHLDELLDHFSPGQPAIVIASSLTAAFLVRVAIAHPQKFRALILSCPSGLSDFEADYARTLLAQIASQPGIDQWFYQLGIANSFGVRRFMEQQQFAQPERITPAMVQAYTRVAQLDGAAIAALAFVRGDLCFDLSHYLPDLTTPTFLVWGEKAQLSPVAIAHRLVRLNPQAIQSLQVLPDVGLTPQLECPAVMIGLIRKYLQKISTDLSNP</sequence>
<dbReference type="Gene3D" id="3.40.50.1820">
    <property type="entry name" value="alpha/beta hydrolase"/>
    <property type="match status" value="1"/>
</dbReference>
<dbReference type="Pfam" id="PF00561">
    <property type="entry name" value="Abhydrolase_1"/>
    <property type="match status" value="1"/>
</dbReference>